<dbReference type="InterPro" id="IPR022643">
    <property type="entry name" value="De-COase2_C"/>
</dbReference>
<keyword evidence="5" id="KW-0663">Pyridoxal phosphate</keyword>
<comment type="catalytic activity">
    <reaction evidence="10">
        <text>carboxynorspermidine + H(+) = norspermidine + CO2</text>
        <dbReference type="Rhea" id="RHEA:34099"/>
        <dbReference type="ChEBI" id="CHEBI:15378"/>
        <dbReference type="ChEBI" id="CHEBI:16526"/>
        <dbReference type="ChEBI" id="CHEBI:57920"/>
        <dbReference type="ChEBI" id="CHEBI:65070"/>
        <dbReference type="EC" id="4.1.1.96"/>
    </reaction>
</comment>
<gene>
    <name evidence="12" type="ORF">HCR_03370</name>
</gene>
<evidence type="ECO:0000256" key="7">
    <source>
        <dbReference type="ARBA" id="ARBA00023239"/>
    </source>
</evidence>
<dbReference type="InterPro" id="IPR005730">
    <property type="entry name" value="Nsp_de-COase"/>
</dbReference>
<dbReference type="SUPFAM" id="SSF51419">
    <property type="entry name" value="PLP-binding barrel"/>
    <property type="match status" value="1"/>
</dbReference>
<dbReference type="Proteomes" id="UP001321445">
    <property type="component" value="Chromosome"/>
</dbReference>
<dbReference type="RefSeq" id="WP_286337237.1">
    <property type="nucleotide sequence ID" value="NZ_AP027370.1"/>
</dbReference>
<keyword evidence="7" id="KW-0456">Lyase</keyword>
<dbReference type="EC" id="4.1.1.96" evidence="2"/>
<evidence type="ECO:0000256" key="10">
    <source>
        <dbReference type="ARBA" id="ARBA00047389"/>
    </source>
</evidence>
<evidence type="ECO:0000256" key="2">
    <source>
        <dbReference type="ARBA" id="ARBA00012259"/>
    </source>
</evidence>
<dbReference type="Pfam" id="PF00278">
    <property type="entry name" value="Orn_DAP_Arg_deC"/>
    <property type="match status" value="1"/>
</dbReference>
<comment type="catalytic activity">
    <reaction evidence="9">
        <text>carboxyspermidine + H(+) = spermidine + CO2</text>
        <dbReference type="Rhea" id="RHEA:34095"/>
        <dbReference type="ChEBI" id="CHEBI:15378"/>
        <dbReference type="ChEBI" id="CHEBI:16526"/>
        <dbReference type="ChEBI" id="CHEBI:57834"/>
        <dbReference type="ChEBI" id="CHEBI:65072"/>
        <dbReference type="EC" id="4.1.1.96"/>
    </reaction>
</comment>
<dbReference type="PIRSF" id="PIRSF038941">
    <property type="entry name" value="NspC"/>
    <property type="match status" value="1"/>
</dbReference>
<evidence type="ECO:0000256" key="3">
    <source>
        <dbReference type="ARBA" id="ARBA00013633"/>
    </source>
</evidence>
<proteinExistence type="inferred from homology"/>
<dbReference type="PANTHER" id="PTHR43727">
    <property type="entry name" value="DIAMINOPIMELATE DECARBOXYLASE"/>
    <property type="match status" value="1"/>
</dbReference>
<dbReference type="Gene3D" id="3.20.20.10">
    <property type="entry name" value="Alanine racemase"/>
    <property type="match status" value="1"/>
</dbReference>
<organism evidence="12 13">
    <name type="scientific">Hydrogenimonas cancrithermarum</name>
    <dbReference type="NCBI Taxonomy" id="2993563"/>
    <lineage>
        <taxon>Bacteria</taxon>
        <taxon>Pseudomonadati</taxon>
        <taxon>Campylobacterota</taxon>
        <taxon>Epsilonproteobacteria</taxon>
        <taxon>Campylobacterales</taxon>
        <taxon>Hydrogenimonadaceae</taxon>
        <taxon>Hydrogenimonas</taxon>
    </lineage>
</organism>
<dbReference type="Gene3D" id="2.40.37.10">
    <property type="entry name" value="Lyase, Ornithine Decarboxylase, Chain A, domain 1"/>
    <property type="match status" value="1"/>
</dbReference>
<reference evidence="12 13" key="1">
    <citation type="submission" date="2023-03" db="EMBL/GenBank/DDBJ databases">
        <title>Description of Hydrogenimonas sp. ISO32.</title>
        <authorList>
            <person name="Mino S."/>
            <person name="Fukazawa S."/>
            <person name="Sawabe T."/>
        </authorList>
    </citation>
    <scope>NUCLEOTIDE SEQUENCE [LARGE SCALE GENOMIC DNA]</scope>
    <source>
        <strain evidence="12 13">ISO32</strain>
    </source>
</reference>
<keyword evidence="4" id="KW-0210">Decarboxylase</keyword>
<dbReference type="InterPro" id="IPR029066">
    <property type="entry name" value="PLP-binding_barrel"/>
</dbReference>
<name>A0ABM8FIB9_9BACT</name>
<evidence type="ECO:0000256" key="9">
    <source>
        <dbReference type="ARBA" id="ARBA00047351"/>
    </source>
</evidence>
<evidence type="ECO:0000256" key="5">
    <source>
        <dbReference type="ARBA" id="ARBA00022898"/>
    </source>
</evidence>
<dbReference type="CDD" id="cd06829">
    <property type="entry name" value="PLPDE_III_CANSDC"/>
    <property type="match status" value="1"/>
</dbReference>
<dbReference type="SUPFAM" id="SSF50621">
    <property type="entry name" value="Alanine racemase C-terminal domain-like"/>
    <property type="match status" value="1"/>
</dbReference>
<keyword evidence="6" id="KW-0745">Spermidine biosynthesis</keyword>
<dbReference type="NCBIfam" id="TIGR01047">
    <property type="entry name" value="nspC"/>
    <property type="match status" value="1"/>
</dbReference>
<evidence type="ECO:0000259" key="11">
    <source>
        <dbReference type="Pfam" id="PF00278"/>
    </source>
</evidence>
<evidence type="ECO:0000313" key="13">
    <source>
        <dbReference type="Proteomes" id="UP001321445"/>
    </source>
</evidence>
<protein>
    <recommendedName>
        <fullName evidence="3">Carboxynorspermidine/carboxyspermidine decarboxylase</fullName>
        <ecNumber evidence="2">4.1.1.96</ecNumber>
    </recommendedName>
</protein>
<evidence type="ECO:0000256" key="4">
    <source>
        <dbReference type="ARBA" id="ARBA00022793"/>
    </source>
</evidence>
<accession>A0ABM8FIB9</accession>
<comment type="similarity">
    <text evidence="8">Belongs to the Orn/Lys/Arg decarboxylase class-II family. NspC subfamily.</text>
</comment>
<dbReference type="EMBL" id="AP027370">
    <property type="protein sequence ID" value="BDY12025.1"/>
    <property type="molecule type" value="Genomic_DNA"/>
</dbReference>
<evidence type="ECO:0000256" key="6">
    <source>
        <dbReference type="ARBA" id="ARBA00023066"/>
    </source>
</evidence>
<feature type="domain" description="Orn/DAP/Arg decarboxylase 2 C-terminal" evidence="11">
    <location>
        <begin position="99"/>
        <end position="333"/>
    </location>
</feature>
<dbReference type="InterPro" id="IPR009006">
    <property type="entry name" value="Ala_racemase/Decarboxylase_C"/>
</dbReference>
<comment type="cofactor">
    <cofactor evidence="1">
        <name>pyridoxal 5'-phosphate</name>
        <dbReference type="ChEBI" id="CHEBI:597326"/>
    </cofactor>
</comment>
<sequence length="378" mass="42377">MIDFSTVPTPCYVCEEVLLERNLKILDRVQKESGAKILLALKGFAMWSTFDLVGKYLCGTSASGLHEAKLGREEMNKEVHTYSPAFKEEEIEEIARVSDHLVFNSPQQVRRFLKKAKAANPDISCGIRVNPEFSSAPVDLYNPCGLYSRLGTTIANFDPAILEDLDGLHFHALCEQNVDALEGVLAVFEERFGDYIPKMKWINFGGGHHITRKDYDVDRLIEVIRGFKTRHNDVTVYLEPGEAVGWQTGPLVASVLDIVHNGMDIAILDVSAEAHMPDTLAMPYRAEVRGAGEAGEKPYTYRLGGNTCLAGDIMGDYSFDELLKIGDKVIFEDQIHYTMVKSTTFNGVQHPSIAIWTKEDELKIVRTFGYEDFKNRLS</sequence>
<evidence type="ECO:0000256" key="1">
    <source>
        <dbReference type="ARBA" id="ARBA00001933"/>
    </source>
</evidence>
<keyword evidence="13" id="KW-1185">Reference proteome</keyword>
<evidence type="ECO:0000256" key="8">
    <source>
        <dbReference type="ARBA" id="ARBA00025802"/>
    </source>
</evidence>
<evidence type="ECO:0000313" key="12">
    <source>
        <dbReference type="EMBL" id="BDY12025.1"/>
    </source>
</evidence>
<dbReference type="PANTHER" id="PTHR43727:SF1">
    <property type="entry name" value="CARBOXYNORSPERMIDINE_CARBOXYSPERMIDINE DECARBOXYLASE"/>
    <property type="match status" value="1"/>
</dbReference>